<feature type="compositionally biased region" description="Low complexity" evidence="3">
    <location>
        <begin position="600"/>
        <end position="616"/>
    </location>
</feature>
<evidence type="ECO:0000256" key="1">
    <source>
        <dbReference type="ARBA" id="ARBA00022441"/>
    </source>
</evidence>
<evidence type="ECO:0000313" key="6">
    <source>
        <dbReference type="RefSeq" id="XP_022079854.1"/>
    </source>
</evidence>
<dbReference type="CDD" id="cd18450">
    <property type="entry name" value="BACK_KLHL10"/>
    <property type="match status" value="1"/>
</dbReference>
<evidence type="ECO:0000256" key="2">
    <source>
        <dbReference type="ARBA" id="ARBA00022737"/>
    </source>
</evidence>
<keyword evidence="5" id="KW-1185">Reference proteome</keyword>
<dbReference type="SMART" id="SM00225">
    <property type="entry name" value="BTB"/>
    <property type="match status" value="1"/>
</dbReference>
<dbReference type="InterPro" id="IPR011333">
    <property type="entry name" value="SKP1/BTB/POZ_sf"/>
</dbReference>
<dbReference type="InterPro" id="IPR015915">
    <property type="entry name" value="Kelch-typ_b-propeller"/>
</dbReference>
<proteinExistence type="predicted"/>
<dbReference type="PANTHER" id="PTHR24412">
    <property type="entry name" value="KELCH PROTEIN"/>
    <property type="match status" value="1"/>
</dbReference>
<protein>
    <submittedName>
        <fullName evidence="6">Kelch-like protein 10</fullName>
    </submittedName>
</protein>
<dbReference type="InterPro" id="IPR011705">
    <property type="entry name" value="BACK"/>
</dbReference>
<dbReference type="SUPFAM" id="SSF54695">
    <property type="entry name" value="POZ domain"/>
    <property type="match status" value="1"/>
</dbReference>
<dbReference type="Pfam" id="PF00651">
    <property type="entry name" value="BTB"/>
    <property type="match status" value="1"/>
</dbReference>
<dbReference type="Pfam" id="PF07707">
    <property type="entry name" value="BACK"/>
    <property type="match status" value="1"/>
</dbReference>
<evidence type="ECO:0000256" key="3">
    <source>
        <dbReference type="SAM" id="MobiDB-lite"/>
    </source>
</evidence>
<dbReference type="Pfam" id="PF01344">
    <property type="entry name" value="Kelch_1"/>
    <property type="match status" value="1"/>
</dbReference>
<dbReference type="Gene3D" id="1.25.40.420">
    <property type="match status" value="1"/>
</dbReference>
<sequence>MNVERRVSYNAFTVFDELRKNGQLCDVVLRCEDQDFPAHRNILAACSPYFRALFTNGMHETQERVVNIPNTKANLLALILDYAYTRQVKITAENVEELLPAADQFNVGGLVQLCSEFLINHLAADNCIGIWRFAKMYFCFKLQETALMFILVHFEEIVLLPESEEFLSLSVDELVELLYEDQLNVKMEEYVFEAVLRWIRFKEAERKTFMPRLLMHIRLGMTNTDYFMNNIKAHSYVKNNDLCKPVIVQTINYTYNFDATEGTVGPSKVVSRPRLPYKVLFAVGGWSGGSPTSAIECYDTRADRWVMLDTANNRPRAYMGVAVLGHKLFVIGGFDSNQYFNSVRLFDPLTRVWREVAPMHSRRCYVSVAVLGGVIYAMGGFDGHTRLRSVERYEPEANQWSLIQSMNHHRSDASACAVGGCIVIVGGFNGNECLNTTEMYDPEAREWRDLPRMGSRRSGVGCVSFRDYVYAVGGFNGLTRLNTMERWTMNALGWTPCPSMYIHRSNFGSIVLDDMIFIIGGFNGITTIFNVECYDPDNEEWYDACDMNVYRSALSIGLIEGLPNVRQFTWPRDCDLPPPSLPPGEADSNAHQSVHHQQHRGQVAGQQQQRQNDAAVQAALPGPAAQGQAGRQGAVDEQIAAALPELMEFQDQEENEALVQGDVEDDANANGEEEEDEDEEEDDDDDEDDEDVEDEEEVQFPDRPPNHRRPPRERRPVRM</sequence>
<keyword evidence="2" id="KW-0677">Repeat</keyword>
<dbReference type="FunFam" id="1.25.40.420:FF:000001">
    <property type="entry name" value="Kelch-like family member 12"/>
    <property type="match status" value="1"/>
</dbReference>
<accession>A0A8B7XGE2</accession>
<dbReference type="AlphaFoldDB" id="A0A8B7XGE2"/>
<dbReference type="InterPro" id="IPR000210">
    <property type="entry name" value="BTB/POZ_dom"/>
</dbReference>
<dbReference type="OrthoDB" id="191037at2759"/>
<feature type="region of interest" description="Disordered" evidence="3">
    <location>
        <begin position="573"/>
        <end position="616"/>
    </location>
</feature>
<gene>
    <name evidence="6" type="primary">LOC110973375</name>
</gene>
<dbReference type="SMART" id="SM00875">
    <property type="entry name" value="BACK"/>
    <property type="match status" value="1"/>
</dbReference>
<dbReference type="PANTHER" id="PTHR24412:SF172">
    <property type="entry name" value="KELCH-LIKE PROTEIN 10"/>
    <property type="match status" value="1"/>
</dbReference>
<dbReference type="CTD" id="317719"/>
<dbReference type="SMART" id="SM00612">
    <property type="entry name" value="Kelch"/>
    <property type="match status" value="6"/>
</dbReference>
<dbReference type="SUPFAM" id="SSF117281">
    <property type="entry name" value="Kelch motif"/>
    <property type="match status" value="1"/>
</dbReference>
<feature type="region of interest" description="Disordered" evidence="3">
    <location>
        <begin position="653"/>
        <end position="719"/>
    </location>
</feature>
<keyword evidence="1" id="KW-0880">Kelch repeat</keyword>
<reference evidence="6" key="1">
    <citation type="submission" date="2025-08" db="UniProtKB">
        <authorList>
            <consortium name="RefSeq"/>
        </authorList>
    </citation>
    <scope>IDENTIFICATION</scope>
</reference>
<feature type="domain" description="BTB" evidence="4">
    <location>
        <begin position="25"/>
        <end position="92"/>
    </location>
</feature>
<feature type="compositionally biased region" description="Acidic residues" evidence="3">
    <location>
        <begin position="653"/>
        <end position="699"/>
    </location>
</feature>
<dbReference type="OMA" id="YKTNQWS"/>
<dbReference type="PROSITE" id="PS50097">
    <property type="entry name" value="BTB"/>
    <property type="match status" value="1"/>
</dbReference>
<name>A0A8B7XGE2_ACAPL</name>
<dbReference type="GeneID" id="110973375"/>
<organism evidence="5 6">
    <name type="scientific">Acanthaster planci</name>
    <name type="common">Crown-of-thorns starfish</name>
    <dbReference type="NCBI Taxonomy" id="133434"/>
    <lineage>
        <taxon>Eukaryota</taxon>
        <taxon>Metazoa</taxon>
        <taxon>Echinodermata</taxon>
        <taxon>Eleutherozoa</taxon>
        <taxon>Asterozoa</taxon>
        <taxon>Asteroidea</taxon>
        <taxon>Valvatacea</taxon>
        <taxon>Valvatida</taxon>
        <taxon>Acanthasteridae</taxon>
        <taxon>Acanthaster</taxon>
    </lineage>
</organism>
<dbReference type="KEGG" id="aplc:110973375"/>
<dbReference type="CDD" id="cd18240">
    <property type="entry name" value="BTB_POZ_KLHL10"/>
    <property type="match status" value="1"/>
</dbReference>
<evidence type="ECO:0000313" key="5">
    <source>
        <dbReference type="Proteomes" id="UP000694845"/>
    </source>
</evidence>
<evidence type="ECO:0000259" key="4">
    <source>
        <dbReference type="PROSITE" id="PS50097"/>
    </source>
</evidence>
<dbReference type="Pfam" id="PF24681">
    <property type="entry name" value="Kelch_KLHDC2_KLHL20_DRC7"/>
    <property type="match status" value="1"/>
</dbReference>
<dbReference type="Proteomes" id="UP000694845">
    <property type="component" value="Unplaced"/>
</dbReference>
<dbReference type="InterPro" id="IPR030608">
    <property type="entry name" value="KLHL10_BTB/POZ"/>
</dbReference>
<dbReference type="Gene3D" id="2.120.10.80">
    <property type="entry name" value="Kelch-type beta propeller"/>
    <property type="match status" value="1"/>
</dbReference>
<dbReference type="RefSeq" id="XP_022079854.1">
    <property type="nucleotide sequence ID" value="XM_022224162.1"/>
</dbReference>
<dbReference type="Gene3D" id="3.30.710.10">
    <property type="entry name" value="Potassium Channel Kv1.1, Chain A"/>
    <property type="match status" value="1"/>
</dbReference>
<dbReference type="InterPro" id="IPR006652">
    <property type="entry name" value="Kelch_1"/>
</dbReference>